<comment type="similarity">
    <text evidence="1">Belongs to the cytochrome P450 family.</text>
</comment>
<dbReference type="PANTHER" id="PTHR46696:SF1">
    <property type="entry name" value="CYTOCHROME P450 YJIB-RELATED"/>
    <property type="match status" value="1"/>
</dbReference>
<dbReference type="PRINTS" id="PR00385">
    <property type="entry name" value="P450"/>
</dbReference>
<dbReference type="InterPro" id="IPR002397">
    <property type="entry name" value="Cyt_P450_B"/>
</dbReference>
<dbReference type="Proteomes" id="UP001210865">
    <property type="component" value="Chromosome"/>
</dbReference>
<dbReference type="EMBL" id="CP115174">
    <property type="protein sequence ID" value="WBO23191.1"/>
    <property type="molecule type" value="Genomic_DNA"/>
</dbReference>
<dbReference type="CDD" id="cd00302">
    <property type="entry name" value="cytochrome_P450"/>
    <property type="match status" value="1"/>
</dbReference>
<dbReference type="PRINTS" id="PR00359">
    <property type="entry name" value="BP450"/>
</dbReference>
<evidence type="ECO:0000256" key="1">
    <source>
        <dbReference type="ARBA" id="ARBA00010617"/>
    </source>
</evidence>
<dbReference type="InterPro" id="IPR017972">
    <property type="entry name" value="Cyt_P450_CS"/>
</dbReference>
<gene>
    <name evidence="2" type="ORF">PBT88_03370</name>
</gene>
<dbReference type="InterPro" id="IPR001128">
    <property type="entry name" value="Cyt_P450"/>
</dbReference>
<reference evidence="2 3" key="1">
    <citation type="submission" date="2022-12" db="EMBL/GenBank/DDBJ databases">
        <title>Sphingomonas abieness sp. nov., an endophytic bacterium isolated from Abies koreana.</title>
        <authorList>
            <person name="Jiang L."/>
            <person name="Lee J."/>
        </authorList>
    </citation>
    <scope>NUCLEOTIDE SEQUENCE [LARGE SCALE GENOMIC DNA]</scope>
    <source>
        <strain evidence="3">PAMB 00755</strain>
    </source>
</reference>
<organism evidence="2 3">
    <name type="scientific">Sphingomonas abietis</name>
    <dbReference type="NCBI Taxonomy" id="3012344"/>
    <lineage>
        <taxon>Bacteria</taxon>
        <taxon>Pseudomonadati</taxon>
        <taxon>Pseudomonadota</taxon>
        <taxon>Alphaproteobacteria</taxon>
        <taxon>Sphingomonadales</taxon>
        <taxon>Sphingomonadaceae</taxon>
        <taxon>Sphingomonas</taxon>
    </lineage>
</organism>
<evidence type="ECO:0000313" key="2">
    <source>
        <dbReference type="EMBL" id="WBO23191.1"/>
    </source>
</evidence>
<keyword evidence="3" id="KW-1185">Reference proteome</keyword>
<proteinExistence type="inferred from homology"/>
<dbReference type="InterPro" id="IPR036396">
    <property type="entry name" value="Cyt_P450_sf"/>
</dbReference>
<dbReference type="PANTHER" id="PTHR46696">
    <property type="entry name" value="P450, PUTATIVE (EUROFUNG)-RELATED"/>
    <property type="match status" value="1"/>
</dbReference>
<dbReference type="PROSITE" id="PS00086">
    <property type="entry name" value="CYTOCHROME_P450"/>
    <property type="match status" value="1"/>
</dbReference>
<name>A0ABY7NRW4_9SPHN</name>
<sequence>MFNQPHPTDHCPAPGYDDRKSAAIARTAQGSEPMRVVREFAKARALLRDPNARQAGFLADLVNKVSVTRPPILYQHGAEHRRQRGATARFFAPRVVTSGYRALMVTTSDELVDRFQRSGSAELDVIGLEMAVTIAAEIVGLTNSDRAAMARRLGALVTGMPQGGSRLAMILGFLRGQMRALNFLWCDVQPAIRSRRRQPRDDVISHLLDESYSDREILTECLTYGAAGMVTTREFITMAAWHLLDDDALRARFLQGNEASRIAILEEILRLEPVVGMLFRRIGTPAGNGPEPVVALDVRGANSDEAAVGACPHRLNPDRKPADKVGGAGLAFGDGEHRCPGAQVALQETAIFLDRLLRVPGIRLARTPDVGWNGLIAGYELRGATLTCDRVVA</sequence>
<dbReference type="RefSeq" id="WP_270077826.1">
    <property type="nucleotide sequence ID" value="NZ_CP115174.1"/>
</dbReference>
<evidence type="ECO:0000313" key="3">
    <source>
        <dbReference type="Proteomes" id="UP001210865"/>
    </source>
</evidence>
<protein>
    <submittedName>
        <fullName evidence="2">Cytochrome P450</fullName>
    </submittedName>
</protein>
<accession>A0ABY7NRW4</accession>
<dbReference type="SUPFAM" id="SSF48264">
    <property type="entry name" value="Cytochrome P450"/>
    <property type="match status" value="1"/>
</dbReference>
<dbReference type="Gene3D" id="1.10.630.10">
    <property type="entry name" value="Cytochrome P450"/>
    <property type="match status" value="1"/>
</dbReference>